<keyword evidence="2" id="KW-1185">Reference proteome</keyword>
<dbReference type="KEGG" id="muo:115457263"/>
<dbReference type="GeneID" id="115457263"/>
<dbReference type="CTD" id="120985702"/>
<feature type="compositionally biased region" description="Polar residues" evidence="1">
    <location>
        <begin position="617"/>
        <end position="629"/>
    </location>
</feature>
<dbReference type="OrthoDB" id="9908305at2759"/>
<evidence type="ECO:0000313" key="5">
    <source>
        <dbReference type="RefSeq" id="XP_030042572.1"/>
    </source>
</evidence>
<dbReference type="RefSeq" id="XP_030042557.1">
    <property type="nucleotide sequence ID" value="XM_030186697.1"/>
</dbReference>
<dbReference type="PANTHER" id="PTHR28422:SF1">
    <property type="entry name" value="SIMILAR TO HUMAN CHROMOSOME 15 OPEN READING FRAME 39"/>
    <property type="match status" value="1"/>
</dbReference>
<feature type="region of interest" description="Disordered" evidence="1">
    <location>
        <begin position="680"/>
        <end position="706"/>
    </location>
</feature>
<dbReference type="Pfam" id="PF17663">
    <property type="entry name" value="DUF5525"/>
    <property type="match status" value="3"/>
</dbReference>
<dbReference type="RefSeq" id="XP_030042572.1">
    <property type="nucleotide sequence ID" value="XM_030186712.1"/>
</dbReference>
<evidence type="ECO:0000313" key="4">
    <source>
        <dbReference type="RefSeq" id="XP_030042557.1"/>
    </source>
</evidence>
<name>A0A6P7WH32_9AMPH</name>
<evidence type="ECO:0000256" key="1">
    <source>
        <dbReference type="SAM" id="MobiDB-lite"/>
    </source>
</evidence>
<evidence type="ECO:0000313" key="2">
    <source>
        <dbReference type="Proteomes" id="UP000515156"/>
    </source>
</evidence>
<evidence type="ECO:0000313" key="3">
    <source>
        <dbReference type="RefSeq" id="XP_030042549.1"/>
    </source>
</evidence>
<organism evidence="2 5">
    <name type="scientific">Microcaecilia unicolor</name>
    <dbReference type="NCBI Taxonomy" id="1415580"/>
    <lineage>
        <taxon>Eukaryota</taxon>
        <taxon>Metazoa</taxon>
        <taxon>Chordata</taxon>
        <taxon>Craniata</taxon>
        <taxon>Vertebrata</taxon>
        <taxon>Euteleostomi</taxon>
        <taxon>Amphibia</taxon>
        <taxon>Gymnophiona</taxon>
        <taxon>Siphonopidae</taxon>
        <taxon>Microcaecilia</taxon>
    </lineage>
</organism>
<dbReference type="Proteomes" id="UP000515156">
    <property type="component" value="Chromosome 1"/>
</dbReference>
<protein>
    <submittedName>
        <fullName evidence="3 4">Uncharacterized protein C15orf39 homolog isoform X1</fullName>
    </submittedName>
</protein>
<gene>
    <name evidence="3 4 5" type="primary">C1H15orf39</name>
</gene>
<feature type="compositionally biased region" description="Basic and acidic residues" evidence="1">
    <location>
        <begin position="993"/>
        <end position="1005"/>
    </location>
</feature>
<feature type="region of interest" description="Disordered" evidence="1">
    <location>
        <begin position="492"/>
        <end position="512"/>
    </location>
</feature>
<dbReference type="RefSeq" id="XP_030042549.1">
    <property type="nucleotide sequence ID" value="XM_030186689.1"/>
</dbReference>
<proteinExistence type="predicted"/>
<feature type="region of interest" description="Disordered" evidence="1">
    <location>
        <begin position="617"/>
        <end position="653"/>
    </location>
</feature>
<reference evidence="3 4" key="1">
    <citation type="submission" date="2025-04" db="UniProtKB">
        <authorList>
            <consortium name="RefSeq"/>
        </authorList>
    </citation>
    <scope>IDENTIFICATION</scope>
</reference>
<dbReference type="InterPro" id="IPR037656">
    <property type="entry name" value="DUF5525"/>
</dbReference>
<accession>A0A6P7WH32</accession>
<dbReference type="PANTHER" id="PTHR28422">
    <property type="entry name" value="SIMILAR TO HUMAN CHROMOSOME 15 OPEN READING FRAME 39"/>
    <property type="match status" value="1"/>
</dbReference>
<feature type="compositionally biased region" description="Basic and acidic residues" evidence="1">
    <location>
        <begin position="689"/>
        <end position="698"/>
    </location>
</feature>
<sequence length="1467" mass="163287">MAAKRQLSSLDPMIYNKLPHLETESDHAIATGLCKSNPLSGYGTDNLLGYKHAYLPYSLQNPEGSEPSHPWSPAAAYLQYAGNALNHLRTDGALIKGLCYRPGTDNLKPCLQPTGTDKGKEETVRDLLIARANFMGHQDQLRQAQTHAFPLQKPMPVNSTSTPASAGCASLAVPKPVYRNSVCFVEPGCNSGTSLSLGSQRENKQKQQMDRGWRHVTPTASGHLTHPSDDHYGTLSVRQNNPQQQESNFLPVPQSFVVHTKETGRSPMDYATFQPTLEKIRISQGSSFPETKYPTMYENQKISEMHHESPTQKAWSGLHPGTHSVLTHSKMPAFHNRSPPLYPLTSHGQTILYHPGDPLSGKQNGSVFALQQPANSYKGFSSSIGEPKTLPGSYFNQQILKNHYPNTLEHYPYRSMVPTPNGAPVHLPVESCSVKPGVTQINSELQHNLGYKQDFLQPTSNFAFASPDMASYNNAVPTPDIQYVHPGSNKMSVSSYEMPPAEGCSRGQQRSGHHSAFQPVYVAGASVNCSKKLADGVLGGETSYITNPVEVEKLNMCRQESSSFERRASLTFEELRSRKMLLQEASPMAPIVIDSPTPQHSKAEAQKYRVSRLNPLETQTTTSTSSCVHQPSKEKPKNLRNNENSSPSSPPMPVINNVFSLAPYRAYLEGSGIHPFTKDCRGAQSSEGSLKHKDENRGGIDSSQESFLNPLNIQYQETASEQPSCRTDPRVLKANIGNNGRVKSTVESKEKSSEVRPHELCQPVFVPPNLPMNQPTHEGLSVNNSVSPANIQSNKLQRENEVLDLSLKKTASNPWNQTVSGKTDPCEGQAQDHQILQEKWDSLEGQEICKESPLQPGNNTAADKNNNFHSSASFMFKKYKILKPAPVTGRTSCHDNALPEHQKVQVLMQPNPQPLLVTSFKVVLPEFSNSLTPSAPQSSPTLAEASASLPCSCESAQSSSGQYFTDLHLSLCTTISTCVSESSLELLQEWLSRTEPDGESKERPKSPNKHKNGSRILDVLKASKSREIWMYFEGVPVLLSKLLSQLETFMFIQNCPFPHVVRARAIFIPIHLVKEKLFPGLPGISVDQVLQEHKVELRPTTLSEERLLRDSELKGCSSKMLKLLALKQLPDIYPDLLDLLWHDCVRQQLGKVPVHRLAYMPPSEHSKGSSEGRERVAPPLLCQKNKTAQRTVTLAKMPGPTMKEKRRKQEVVRSFCRLSAVPEETSASALEKNKAHVEKQEGLPNGKKVALPTGEVAFPGKETKSLVLKLKRILLPSCTKKGVFQSKKPSQSLRLKQTNLSLGSKIAKDYSEVGSHPSKQKVEVTVKKGTAQIARKTRSTSRVLHLRNSMVQIKFQQMVPGAQMKKCAGKSKNCSLLRKFLRPHRYYVEPPAAQLPYPKLVGKRIRHLYEENDKTEVWYQGVVLSVHKRHQNPLKTIYEVRYDSEPEWQYYLELLQDYENGWLEIVE</sequence>
<feature type="region of interest" description="Disordered" evidence="1">
    <location>
        <begin position="993"/>
        <end position="1013"/>
    </location>
</feature>
<dbReference type="Gene3D" id="2.80.10.70">
    <property type="entry name" value="Spindlin/Ssty"/>
    <property type="match status" value="1"/>
</dbReference>
<dbReference type="InterPro" id="IPR042567">
    <property type="entry name" value="SPIN/Ssty_sf"/>
</dbReference>